<dbReference type="InterPro" id="IPR020422">
    <property type="entry name" value="TYR_PHOSPHATASE_DUAL_dom"/>
</dbReference>
<feature type="domain" description="Tyrosine-protein phosphatase" evidence="6">
    <location>
        <begin position="134"/>
        <end position="284"/>
    </location>
</feature>
<evidence type="ECO:0000256" key="4">
    <source>
        <dbReference type="ARBA" id="ARBA00022912"/>
    </source>
</evidence>
<dbReference type="GO" id="GO:0017017">
    <property type="term" value="F:MAP kinase tyrosine/serine/threonine phosphatase activity"/>
    <property type="evidence" value="ECO:0007669"/>
    <property type="project" value="TreeGrafter"/>
</dbReference>
<feature type="compositionally biased region" description="Basic residues" evidence="5">
    <location>
        <begin position="42"/>
        <end position="61"/>
    </location>
</feature>
<evidence type="ECO:0000313" key="8">
    <source>
        <dbReference type="Proteomes" id="UP000789508"/>
    </source>
</evidence>
<feature type="region of interest" description="Disordered" evidence="5">
    <location>
        <begin position="1"/>
        <end position="86"/>
    </location>
</feature>
<dbReference type="GO" id="GO:0043409">
    <property type="term" value="P:negative regulation of MAPK cascade"/>
    <property type="evidence" value="ECO:0007669"/>
    <property type="project" value="TreeGrafter"/>
</dbReference>
<dbReference type="Pfam" id="PF00782">
    <property type="entry name" value="DSPc"/>
    <property type="match status" value="1"/>
</dbReference>
<keyword evidence="8" id="KW-1185">Reference proteome</keyword>
<dbReference type="Gene3D" id="3.90.190.10">
    <property type="entry name" value="Protein tyrosine phosphatase superfamily"/>
    <property type="match status" value="1"/>
</dbReference>
<organism evidence="7 8">
    <name type="scientific">Ambispora leptoticha</name>
    <dbReference type="NCBI Taxonomy" id="144679"/>
    <lineage>
        <taxon>Eukaryota</taxon>
        <taxon>Fungi</taxon>
        <taxon>Fungi incertae sedis</taxon>
        <taxon>Mucoromycota</taxon>
        <taxon>Glomeromycotina</taxon>
        <taxon>Glomeromycetes</taxon>
        <taxon>Archaeosporales</taxon>
        <taxon>Ambisporaceae</taxon>
        <taxon>Ambispora</taxon>
    </lineage>
</organism>
<evidence type="ECO:0000313" key="7">
    <source>
        <dbReference type="EMBL" id="CAG8605602.1"/>
    </source>
</evidence>
<name>A0A9N9CMT6_9GLOM</name>
<comment type="similarity">
    <text evidence="1">Belongs to the protein-tyrosine phosphatase family. Non-receptor class dual specificity subfamily.</text>
</comment>
<proteinExistence type="inferred from homology"/>
<dbReference type="GO" id="GO:0005737">
    <property type="term" value="C:cytoplasm"/>
    <property type="evidence" value="ECO:0007669"/>
    <property type="project" value="TreeGrafter"/>
</dbReference>
<dbReference type="GO" id="GO:0008330">
    <property type="term" value="F:protein tyrosine/threonine phosphatase activity"/>
    <property type="evidence" value="ECO:0007669"/>
    <property type="project" value="TreeGrafter"/>
</dbReference>
<dbReference type="CDD" id="cd14498">
    <property type="entry name" value="DSP"/>
    <property type="match status" value="1"/>
</dbReference>
<dbReference type="Proteomes" id="UP000789508">
    <property type="component" value="Unassembled WGS sequence"/>
</dbReference>
<dbReference type="OrthoDB" id="10252009at2759"/>
<accession>A0A9N9CMT6</accession>
<dbReference type="InterPro" id="IPR000340">
    <property type="entry name" value="Dual-sp_phosphatase_cat-dom"/>
</dbReference>
<feature type="region of interest" description="Disordered" evidence="5">
    <location>
        <begin position="356"/>
        <end position="426"/>
    </location>
</feature>
<evidence type="ECO:0000256" key="3">
    <source>
        <dbReference type="ARBA" id="ARBA00022801"/>
    </source>
</evidence>
<protein>
    <recommendedName>
        <fullName evidence="2">protein-tyrosine-phosphatase</fullName>
        <ecNumber evidence="2">3.1.3.48</ecNumber>
    </recommendedName>
</protein>
<evidence type="ECO:0000256" key="5">
    <source>
        <dbReference type="SAM" id="MobiDB-lite"/>
    </source>
</evidence>
<comment type="caution">
    <text evidence="7">The sequence shown here is derived from an EMBL/GenBank/DDBJ whole genome shotgun (WGS) entry which is preliminary data.</text>
</comment>
<keyword evidence="3" id="KW-0378">Hydrolase</keyword>
<dbReference type="InterPro" id="IPR029021">
    <property type="entry name" value="Prot-tyrosine_phosphatase-like"/>
</dbReference>
<reference evidence="7" key="1">
    <citation type="submission" date="2021-06" db="EMBL/GenBank/DDBJ databases">
        <authorList>
            <person name="Kallberg Y."/>
            <person name="Tangrot J."/>
            <person name="Rosling A."/>
        </authorList>
    </citation>
    <scope>NUCLEOTIDE SEQUENCE</scope>
    <source>
        <strain evidence="7">FL130A</strain>
    </source>
</reference>
<sequence length="426" mass="49241">MSDSEDEIMKSDKKHLTIPIFNPSSSEESSASSNSSNSFKNVSKKGKRKKNAKRNKPKKKSKIEESDDSSELTEEEKKSIESINPSNWDLDSWGDIYVHEVPGEGEDYEEPAKWPADPAIVELSRKYPHLVLHPIAIVPGVLYLGNSGTAARPDILARIGITHIINMCEMPCYWRVKENYHKFGYNDLSRPIKYLRAYVADQVGLDFEPILEKCLGFINKAKEEGGITLVHCWASQSRSVAVVLGYLISIGRRNLGIETAKISNQRHRTLGISYVLKIPTYSFMDVLLRRANMTRSEFLSEFQKHINIPMVRKKLLSDDDENERDEFDFDIFGWPSRDKRLSGAMKRLEQKWIKEIEEDEEEKKEKKEKKEKESKEDESKENNEIKEKDETKKDESKENNENKEKDESKEKGETKEKEVKETNEQN</sequence>
<dbReference type="SMART" id="SM00195">
    <property type="entry name" value="DSPc"/>
    <property type="match status" value="1"/>
</dbReference>
<evidence type="ECO:0000259" key="6">
    <source>
        <dbReference type="SMART" id="SM00195"/>
    </source>
</evidence>
<dbReference type="AlphaFoldDB" id="A0A9N9CMT6"/>
<feature type="compositionally biased region" description="Acidic residues" evidence="5">
    <location>
        <begin position="65"/>
        <end position="74"/>
    </location>
</feature>
<dbReference type="EC" id="3.1.3.48" evidence="2"/>
<dbReference type="PANTHER" id="PTHR10159">
    <property type="entry name" value="DUAL SPECIFICITY PROTEIN PHOSPHATASE"/>
    <property type="match status" value="1"/>
</dbReference>
<gene>
    <name evidence="7" type="ORF">ALEPTO_LOCUS8339</name>
</gene>
<keyword evidence="4" id="KW-0904">Protein phosphatase</keyword>
<dbReference type="GO" id="GO:0033550">
    <property type="term" value="F:MAP kinase tyrosine phosphatase activity"/>
    <property type="evidence" value="ECO:0007669"/>
    <property type="project" value="TreeGrafter"/>
</dbReference>
<feature type="compositionally biased region" description="Basic and acidic residues" evidence="5">
    <location>
        <begin position="363"/>
        <end position="426"/>
    </location>
</feature>
<dbReference type="EMBL" id="CAJVPS010004584">
    <property type="protein sequence ID" value="CAG8605602.1"/>
    <property type="molecule type" value="Genomic_DNA"/>
</dbReference>
<evidence type="ECO:0000256" key="1">
    <source>
        <dbReference type="ARBA" id="ARBA00008601"/>
    </source>
</evidence>
<feature type="compositionally biased region" description="Low complexity" evidence="5">
    <location>
        <begin position="24"/>
        <end position="41"/>
    </location>
</feature>
<dbReference type="SUPFAM" id="SSF52799">
    <property type="entry name" value="(Phosphotyrosine protein) phosphatases II"/>
    <property type="match status" value="1"/>
</dbReference>
<evidence type="ECO:0000256" key="2">
    <source>
        <dbReference type="ARBA" id="ARBA00013064"/>
    </source>
</evidence>
<dbReference type="PANTHER" id="PTHR10159:SF519">
    <property type="entry name" value="DUAL SPECIFICITY PROTEIN PHOSPHATASE MPK3"/>
    <property type="match status" value="1"/>
</dbReference>